<accession>A0AAV4RVS5</accession>
<comment type="caution">
    <text evidence="1">The sequence shown here is derived from an EMBL/GenBank/DDBJ whole genome shotgun (WGS) entry which is preliminary data.</text>
</comment>
<gene>
    <name evidence="1" type="primary">X975_01402</name>
    <name evidence="1" type="ORF">CEXT_277451</name>
</gene>
<dbReference type="EMBL" id="BPLR01008571">
    <property type="protein sequence ID" value="GIY25744.1"/>
    <property type="molecule type" value="Genomic_DNA"/>
</dbReference>
<sequence>MTADVKMIHSPIRIDPRKHGIQRFLWNDNANESPKTYGLEDSYIYSFVIAPYLAMKILKQLSVGEESSFHRDSPIFRENICIDGILCGGSTLEEIKRFDAST</sequence>
<dbReference type="GO" id="GO:0003964">
    <property type="term" value="F:RNA-directed DNA polymerase activity"/>
    <property type="evidence" value="ECO:0007669"/>
    <property type="project" value="UniProtKB-KW"/>
</dbReference>
<dbReference type="Proteomes" id="UP001054945">
    <property type="component" value="Unassembled WGS sequence"/>
</dbReference>
<organism evidence="1 2">
    <name type="scientific">Caerostris extrusa</name>
    <name type="common">Bark spider</name>
    <name type="synonym">Caerostris bankana</name>
    <dbReference type="NCBI Taxonomy" id="172846"/>
    <lineage>
        <taxon>Eukaryota</taxon>
        <taxon>Metazoa</taxon>
        <taxon>Ecdysozoa</taxon>
        <taxon>Arthropoda</taxon>
        <taxon>Chelicerata</taxon>
        <taxon>Arachnida</taxon>
        <taxon>Araneae</taxon>
        <taxon>Araneomorphae</taxon>
        <taxon>Entelegynae</taxon>
        <taxon>Araneoidea</taxon>
        <taxon>Araneidae</taxon>
        <taxon>Caerostris</taxon>
    </lineage>
</organism>
<name>A0AAV4RVS5_CAEEX</name>
<evidence type="ECO:0000313" key="1">
    <source>
        <dbReference type="EMBL" id="GIY25744.1"/>
    </source>
</evidence>
<evidence type="ECO:0000313" key="2">
    <source>
        <dbReference type="Proteomes" id="UP001054945"/>
    </source>
</evidence>
<keyword evidence="1" id="KW-0808">Transferase</keyword>
<reference evidence="1 2" key="1">
    <citation type="submission" date="2021-06" db="EMBL/GenBank/DDBJ databases">
        <title>Caerostris extrusa draft genome.</title>
        <authorList>
            <person name="Kono N."/>
            <person name="Arakawa K."/>
        </authorList>
    </citation>
    <scope>NUCLEOTIDE SEQUENCE [LARGE SCALE GENOMIC DNA]</scope>
</reference>
<protein>
    <submittedName>
        <fullName evidence="1">Reverse transcriptase</fullName>
    </submittedName>
</protein>
<proteinExistence type="predicted"/>
<keyword evidence="1" id="KW-0695">RNA-directed DNA polymerase</keyword>
<dbReference type="AlphaFoldDB" id="A0AAV4RVS5"/>
<keyword evidence="1" id="KW-0548">Nucleotidyltransferase</keyword>
<keyword evidence="2" id="KW-1185">Reference proteome</keyword>